<evidence type="ECO:0000313" key="1">
    <source>
        <dbReference type="EMBL" id="MCQ8102603.1"/>
    </source>
</evidence>
<evidence type="ECO:0000313" key="2">
    <source>
        <dbReference type="Proteomes" id="UP001524499"/>
    </source>
</evidence>
<protein>
    <submittedName>
        <fullName evidence="1">Transporter</fullName>
    </submittedName>
</protein>
<comment type="caution">
    <text evidence="1">The sequence shown here is derived from an EMBL/GenBank/DDBJ whole genome shotgun (WGS) entry which is preliminary data.</text>
</comment>
<name>A0ABT1TBF3_9GAMM</name>
<accession>A0ABT1TBF3</accession>
<dbReference type="RefSeq" id="WP_256600212.1">
    <property type="nucleotide sequence ID" value="NZ_JANIBJ010000001.1"/>
</dbReference>
<dbReference type="Proteomes" id="UP001524499">
    <property type="component" value="Unassembled WGS sequence"/>
</dbReference>
<dbReference type="EMBL" id="JANIBJ010000001">
    <property type="protein sequence ID" value="MCQ8102603.1"/>
    <property type="molecule type" value="Genomic_DNA"/>
</dbReference>
<gene>
    <name evidence="1" type="ORF">NP590_00690</name>
</gene>
<organism evidence="1 2">
    <name type="scientific">Methylomonas subterranea</name>
    <dbReference type="NCBI Taxonomy" id="2952225"/>
    <lineage>
        <taxon>Bacteria</taxon>
        <taxon>Pseudomonadati</taxon>
        <taxon>Pseudomonadota</taxon>
        <taxon>Gammaproteobacteria</taxon>
        <taxon>Methylococcales</taxon>
        <taxon>Methylococcaceae</taxon>
        <taxon>Methylomonas</taxon>
    </lineage>
</organism>
<dbReference type="Pfam" id="PF13557">
    <property type="entry name" value="Phenol_MetA_deg"/>
    <property type="match status" value="1"/>
</dbReference>
<keyword evidence="2" id="KW-1185">Reference proteome</keyword>
<sequence length="290" mass="31316">MAVSLSAQGQDLEPRTYANTPVGLNFLVAGYGYTAGGVATDPALPIENTQIELHSGVLAYARAVDVYGKSAKFDMVLPYASLQGSATVVDQERDREVSGLIDPRFHFSMNFFGAPALTLEEFAKYEQDTIIGATIEVTAPGGQYDSGKLVNLGTNRWSIKPELGVSKRMGPVTLELASGIRFYTDNENFFGGKLRSQDPVYSVQGHLIFNFGYGIWAAADATFYTGGQSRVDGHKNDDSLENSRAGATLALPVNRANSIKLYYSTAISGRRGSDFDTTGIAWQYRFGGGL</sequence>
<reference evidence="1 2" key="1">
    <citation type="submission" date="2022-07" db="EMBL/GenBank/DDBJ databases">
        <title>Methylomonas rivi sp. nov., Methylomonas rosea sp. nov., Methylomonas aureus sp. nov. and Methylomonas subterranea sp. nov., four novel methanotrophs isolated from a freshwater creek and the deep terrestrial subsurface.</title>
        <authorList>
            <person name="Abin C."/>
            <person name="Sankaranarayanan K."/>
            <person name="Garner C."/>
            <person name="Sindelar R."/>
            <person name="Kotary K."/>
            <person name="Garner R."/>
            <person name="Barclay S."/>
            <person name="Lawson P."/>
            <person name="Krumholz L."/>
        </authorList>
    </citation>
    <scope>NUCLEOTIDE SEQUENCE [LARGE SCALE GENOMIC DNA]</scope>
    <source>
        <strain evidence="1 2">SURF-2</strain>
    </source>
</reference>
<proteinExistence type="predicted"/>
<dbReference type="InterPro" id="IPR025737">
    <property type="entry name" value="FApF"/>
</dbReference>